<organism evidence="2">
    <name type="scientific">Dulem virus 42</name>
    <dbReference type="NCBI Taxonomy" id="3145760"/>
    <lineage>
        <taxon>Viruses</taxon>
        <taxon>Duplodnaviria</taxon>
        <taxon>Heunggongvirae</taxon>
        <taxon>Uroviricota</taxon>
        <taxon>Caudoviricetes</taxon>
    </lineage>
</organism>
<name>A0AAU8B9V0_9CAUD</name>
<feature type="region of interest" description="Disordered" evidence="1">
    <location>
        <begin position="1"/>
        <end position="27"/>
    </location>
</feature>
<proteinExistence type="predicted"/>
<evidence type="ECO:0000313" key="2">
    <source>
        <dbReference type="EMBL" id="XCD08448.1"/>
    </source>
</evidence>
<feature type="compositionally biased region" description="Basic and acidic residues" evidence="1">
    <location>
        <begin position="9"/>
        <end position="25"/>
    </location>
</feature>
<evidence type="ECO:0000256" key="1">
    <source>
        <dbReference type="SAM" id="MobiDB-lite"/>
    </source>
</evidence>
<sequence>MSKKNITTTKKENTKKSVATSKEKTTPPVVEEVVDATVVEQPDITKMKKNLVSRNNSDLSADGQVKLLDLAARFFHDDPHASDKYGTKVVDNMNKLTAVGIIVAMADQATNGQTAIGYAFSEPKMYNTLSEVASEMGIHLPEIKKLPIIEGAPTLQTDKIKVDKEVKEALKVENNIQKEGDEGSIEIDPVKVAHMSEDDLKKALTYILITSFKHDKNIKESLVKAVDFMHDYRIELARQAQNATEAMNKYEDRTMKDWLTDIFAYVKPTVYMKGIGRGMWELVRKENSPLSAFLIFRNYLTNKETNVPEWDDQSIADAVYILVKMICDMNIQNETIARDNLDKKKKDYNDLIKFHNEQIKINKQIINNITDIDFSILDTFDVDNPTKVTAKTRILEQYYNDAITALPPYKNLHENVKLQGGIILNLFRPAGDKNTIYTADKLSDLIQYTMDEWEALQKSKNDEKIAAKKAASKKA</sequence>
<reference evidence="2" key="1">
    <citation type="submission" date="2024-03" db="EMBL/GenBank/DDBJ databases">
        <title>Diverse circular DNA viruses in blood, oral, and fecal samples of captive lemurs.</title>
        <authorList>
            <person name="Paietta E.N."/>
            <person name="Kraberger S."/>
            <person name="Lund M.C."/>
            <person name="Custer J.M."/>
            <person name="Vargas K.M."/>
            <person name="Ehmke E.E."/>
            <person name="Yoder A.D."/>
            <person name="Varsani A."/>
        </authorList>
    </citation>
    <scope>NUCLEOTIDE SEQUENCE</scope>
    <source>
        <strain evidence="2">Duke_30FF_63</strain>
    </source>
</reference>
<accession>A0AAU8B9V0</accession>
<protein>
    <submittedName>
        <fullName evidence="2">Uncharacterized protein</fullName>
    </submittedName>
</protein>
<dbReference type="EMBL" id="PP511876">
    <property type="protein sequence ID" value="XCD08448.1"/>
    <property type="molecule type" value="Genomic_DNA"/>
</dbReference>